<evidence type="ECO:0000313" key="2">
    <source>
        <dbReference type="Proteomes" id="UP000837803"/>
    </source>
</evidence>
<comment type="caution">
    <text evidence="1">The sequence shown here is derived from an EMBL/GenBank/DDBJ whole genome shotgun (WGS) entry which is preliminary data.</text>
</comment>
<gene>
    <name evidence="1" type="ORF">LEM8419_00342</name>
</gene>
<protein>
    <submittedName>
        <fullName evidence="1">Uncharacterized protein</fullName>
    </submittedName>
</protein>
<accession>A0ABM9AWG0</accession>
<proteinExistence type="predicted"/>
<name>A0ABM9AWG0_9BACT</name>
<keyword evidence="2" id="KW-1185">Reference proteome</keyword>
<sequence>MTTSELLTLLDALHNATNPLTGEAVAATSCLNDTAVRSGINQLIRTLRDEDAVATTISEAEITTSCASLRELGYAPTVSQLAKVFIGSRSIVDPRLRGLASYRKYRGVLTRRAIAELLSLHRELIEGPKPARSRQDKPWRTVDFFDTDGFDKLSEAKATELYREVEALGLRKVTAKLPDYMVRARTHLPRSFEPWTQEERALLIEAMCYTNDGEKLASVFGRSESAIRQEGKRLIWNSQQRVA</sequence>
<dbReference type="RefSeq" id="WP_238749244.1">
    <property type="nucleotide sequence ID" value="NZ_CAKLPZ010000001.1"/>
</dbReference>
<organism evidence="1 2">
    <name type="scientific">Neolewinella maritima</name>
    <dbReference type="NCBI Taxonomy" id="1383882"/>
    <lineage>
        <taxon>Bacteria</taxon>
        <taxon>Pseudomonadati</taxon>
        <taxon>Bacteroidota</taxon>
        <taxon>Saprospiria</taxon>
        <taxon>Saprospirales</taxon>
        <taxon>Lewinellaceae</taxon>
        <taxon>Neolewinella</taxon>
    </lineage>
</organism>
<dbReference type="EMBL" id="CAKLPZ010000001">
    <property type="protein sequence ID" value="CAH0999047.1"/>
    <property type="molecule type" value="Genomic_DNA"/>
</dbReference>
<evidence type="ECO:0000313" key="1">
    <source>
        <dbReference type="EMBL" id="CAH0999047.1"/>
    </source>
</evidence>
<reference evidence="1" key="1">
    <citation type="submission" date="2021-12" db="EMBL/GenBank/DDBJ databases">
        <authorList>
            <person name="Rodrigo-Torres L."/>
            <person name="Arahal R. D."/>
            <person name="Lucena T."/>
        </authorList>
    </citation>
    <scope>NUCLEOTIDE SEQUENCE</scope>
    <source>
        <strain evidence="1">CECT 8419</strain>
    </source>
</reference>
<dbReference type="Proteomes" id="UP000837803">
    <property type="component" value="Unassembled WGS sequence"/>
</dbReference>